<feature type="region of interest" description="Disordered" evidence="2">
    <location>
        <begin position="1"/>
        <end position="34"/>
    </location>
</feature>
<evidence type="ECO:0000313" key="5">
    <source>
        <dbReference type="Proteomes" id="UP000823749"/>
    </source>
</evidence>
<dbReference type="Proteomes" id="UP000823749">
    <property type="component" value="Chromosome 7"/>
</dbReference>
<dbReference type="EMBL" id="JACTNZ010000007">
    <property type="protein sequence ID" value="KAG5538814.1"/>
    <property type="molecule type" value="Genomic_DNA"/>
</dbReference>
<feature type="compositionally biased region" description="Low complexity" evidence="2">
    <location>
        <begin position="20"/>
        <end position="34"/>
    </location>
</feature>
<evidence type="ECO:0000256" key="1">
    <source>
        <dbReference type="ARBA" id="ARBA00022741"/>
    </source>
</evidence>
<accession>A0AAV6JGU3</accession>
<gene>
    <name evidence="4" type="ORF">RHGRI_019384</name>
</gene>
<comment type="caution">
    <text evidence="4">The sequence shown here is derived from an EMBL/GenBank/DDBJ whole genome shotgun (WGS) entry which is preliminary data.</text>
</comment>
<name>A0AAV6JGU3_9ERIC</name>
<evidence type="ECO:0000313" key="4">
    <source>
        <dbReference type="EMBL" id="KAG5538814.1"/>
    </source>
</evidence>
<dbReference type="AlphaFoldDB" id="A0AAV6JGU3"/>
<feature type="domain" description="Disease resistance protein winged helix" evidence="3">
    <location>
        <begin position="216"/>
        <end position="278"/>
    </location>
</feature>
<reference evidence="4" key="1">
    <citation type="submission" date="2020-08" db="EMBL/GenBank/DDBJ databases">
        <title>Plant Genome Project.</title>
        <authorList>
            <person name="Zhang R.-G."/>
        </authorList>
    </citation>
    <scope>NUCLEOTIDE SEQUENCE</scope>
    <source>
        <strain evidence="4">WSP0</strain>
        <tissue evidence="4">Leaf</tissue>
    </source>
</reference>
<organism evidence="4 5">
    <name type="scientific">Rhododendron griersonianum</name>
    <dbReference type="NCBI Taxonomy" id="479676"/>
    <lineage>
        <taxon>Eukaryota</taxon>
        <taxon>Viridiplantae</taxon>
        <taxon>Streptophyta</taxon>
        <taxon>Embryophyta</taxon>
        <taxon>Tracheophyta</taxon>
        <taxon>Spermatophyta</taxon>
        <taxon>Magnoliopsida</taxon>
        <taxon>eudicotyledons</taxon>
        <taxon>Gunneridae</taxon>
        <taxon>Pentapetalae</taxon>
        <taxon>asterids</taxon>
        <taxon>Ericales</taxon>
        <taxon>Ericaceae</taxon>
        <taxon>Ericoideae</taxon>
        <taxon>Rhodoreae</taxon>
        <taxon>Rhododendron</taxon>
    </lineage>
</organism>
<evidence type="ECO:0000256" key="2">
    <source>
        <dbReference type="SAM" id="MobiDB-lite"/>
    </source>
</evidence>
<dbReference type="InterPro" id="IPR058922">
    <property type="entry name" value="WHD_DRP"/>
</dbReference>
<keyword evidence="1" id="KW-0547">Nucleotide-binding</keyword>
<evidence type="ECO:0000259" key="3">
    <source>
        <dbReference type="Pfam" id="PF23559"/>
    </source>
</evidence>
<protein>
    <recommendedName>
        <fullName evidence="3">Disease resistance protein winged helix domain-containing protein</fullName>
    </recommendedName>
</protein>
<sequence>MASSSSLSTEQVHPPQQPGLSTFSPKPSSSSSLTPPADLTCLEFLSCLQTDQIMPIHKINDVVIPTLIHYLSECNPRPRSSEGGDHSPLQETYDKIDGDLSDIKKTLERLKEWEDRLNTLTKKLMLYDWEALCSAETNSVEEIPKVHEMVSGLKSHISLPLETSLPPKSSDISHLPISENAASILKCSVNSPEAFKERYDALKPQQQQSLLYFSFFPENSLIRKKVPTYLWMGEEFLQSTATGDWEEIADPLFVELIAMGFVEPFEEKVKGDFNVCSVKPDIRSALLKIAHARGFFDSEGNPTANLGYRPMGKSGGGFSPRYPPRPPPHAMFAATEPQMSSGYGFGVDTSGFGYGTSLPLTAGYGVGNVPTYEYGSTSGGPASYNIAPTAPPQLVEVSVSIIV</sequence>
<keyword evidence="5" id="KW-1185">Reference proteome</keyword>
<feature type="compositionally biased region" description="Polar residues" evidence="2">
    <location>
        <begin position="1"/>
        <end position="11"/>
    </location>
</feature>
<dbReference type="Pfam" id="PF23559">
    <property type="entry name" value="WHD_DRP"/>
    <property type="match status" value="1"/>
</dbReference>
<proteinExistence type="predicted"/>